<dbReference type="PROSITE" id="PS00867">
    <property type="entry name" value="CPSASE_2"/>
    <property type="match status" value="1"/>
</dbReference>
<dbReference type="Pfam" id="PF00289">
    <property type="entry name" value="Biotin_carb_N"/>
    <property type="match status" value="1"/>
</dbReference>
<accession>A0A3N0UF38</accession>
<dbReference type="AlphaFoldDB" id="A0A3N0UF38"/>
<dbReference type="Proteomes" id="UP000274511">
    <property type="component" value="Unassembled WGS sequence"/>
</dbReference>
<dbReference type="EC" id="6.3.4.14" evidence="2"/>
<evidence type="ECO:0000256" key="4">
    <source>
        <dbReference type="ARBA" id="ARBA00022741"/>
    </source>
</evidence>
<dbReference type="InterPro" id="IPR011054">
    <property type="entry name" value="Rudment_hybrid_motif"/>
</dbReference>
<dbReference type="PROSITE" id="PS50975">
    <property type="entry name" value="ATP_GRASP"/>
    <property type="match status" value="1"/>
</dbReference>
<gene>
    <name evidence="10" type="ORF">EC392_12010</name>
</gene>
<dbReference type="PROSITE" id="PS50979">
    <property type="entry name" value="BC"/>
    <property type="match status" value="1"/>
</dbReference>
<keyword evidence="5 7" id="KW-0067">ATP-binding</keyword>
<dbReference type="NCBIfam" id="NF006367">
    <property type="entry name" value="PRK08591.1"/>
    <property type="match status" value="1"/>
</dbReference>
<dbReference type="PANTHER" id="PTHR48095:SF2">
    <property type="entry name" value="BIOTIN CARBOXYLASE, CHLOROPLASTIC"/>
    <property type="match status" value="1"/>
</dbReference>
<keyword evidence="4 7" id="KW-0547">Nucleotide-binding</keyword>
<dbReference type="Gene3D" id="3.30.470.20">
    <property type="entry name" value="ATP-grasp fold, B domain"/>
    <property type="match status" value="1"/>
</dbReference>
<evidence type="ECO:0000256" key="5">
    <source>
        <dbReference type="ARBA" id="ARBA00022840"/>
    </source>
</evidence>
<dbReference type="GO" id="GO:0046872">
    <property type="term" value="F:metal ion binding"/>
    <property type="evidence" value="ECO:0007669"/>
    <property type="project" value="InterPro"/>
</dbReference>
<dbReference type="PROSITE" id="PS51257">
    <property type="entry name" value="PROKAR_LIPOPROTEIN"/>
    <property type="match status" value="1"/>
</dbReference>
<dbReference type="STRING" id="1172565.AU508_07760"/>
<evidence type="ECO:0000256" key="6">
    <source>
        <dbReference type="ARBA" id="ARBA00048600"/>
    </source>
</evidence>
<feature type="domain" description="Biotin carboxylation" evidence="9">
    <location>
        <begin position="4"/>
        <end position="449"/>
    </location>
</feature>
<dbReference type="SUPFAM" id="SSF52440">
    <property type="entry name" value="PreATP-grasp domain"/>
    <property type="match status" value="1"/>
</dbReference>
<evidence type="ECO:0000259" key="9">
    <source>
        <dbReference type="PROSITE" id="PS50979"/>
    </source>
</evidence>
<name>A0A3N0UF38_9GAMM</name>
<dbReference type="InterPro" id="IPR011761">
    <property type="entry name" value="ATP-grasp"/>
</dbReference>
<evidence type="ECO:0000256" key="1">
    <source>
        <dbReference type="ARBA" id="ARBA00003761"/>
    </source>
</evidence>
<dbReference type="Pfam" id="PF02785">
    <property type="entry name" value="Biotin_carb_C"/>
    <property type="match status" value="1"/>
</dbReference>
<sequence length="464" mass="49838">MLMPINKLLIANRGEIAVRIIRAAQALGIPTVAACSEADVASLPAQLADEYRIIGAARADQSYLNPQALLQAARASGADAIHPGYGFLSENAAFADAVSQAGLIFVGPTAGVIRSTGDKAAARRTAQAAGVPVVPGSEQDITTLDDALQAAERIGYPLLIKAAAGGGGRGIRVVETPEALRAAFPLAQQEAKAAFGSGTVYLELFIEHARHIEVQILGDGERVVHLFDRECSLQRRRQKIFEEAPSPALTDVQRQALCDSAVKLAQSLSYQGAGTLEYLFDSATGRFYFIEMNTRIQVEHPVTEMVTGVDLVQWMLRIAGGEKLTLRQEAIALNGSACEMRINAEDPARNFFPCPGTVTEVNWPRGEGVRVESHLFAGYCIPPYYDSLVAKLVVHGEDRAQALFRAAEALADLRITGITTTQSLHQWLLTDARLQAGDFTTTALERWLAERTAADAAVRSGGMT</sequence>
<evidence type="ECO:0000256" key="3">
    <source>
        <dbReference type="ARBA" id="ARBA00022598"/>
    </source>
</evidence>
<dbReference type="InterPro" id="IPR005481">
    <property type="entry name" value="BC-like_N"/>
</dbReference>
<evidence type="ECO:0000313" key="10">
    <source>
        <dbReference type="EMBL" id="ROH78831.1"/>
    </source>
</evidence>
<dbReference type="PROSITE" id="PS00866">
    <property type="entry name" value="CPSASE_1"/>
    <property type="match status" value="1"/>
</dbReference>
<dbReference type="Pfam" id="PF02786">
    <property type="entry name" value="CPSase_L_D2"/>
    <property type="match status" value="1"/>
</dbReference>
<dbReference type="NCBIfam" id="NF009471">
    <property type="entry name" value="PRK12833.1"/>
    <property type="match status" value="1"/>
</dbReference>
<evidence type="ECO:0000256" key="2">
    <source>
        <dbReference type="ARBA" id="ARBA00013263"/>
    </source>
</evidence>
<comment type="catalytic activity">
    <reaction evidence="6">
        <text>N(6)-biotinyl-L-lysyl-[protein] + hydrogencarbonate + ATP = N(6)-carboxybiotinyl-L-lysyl-[protein] + ADP + phosphate + H(+)</text>
        <dbReference type="Rhea" id="RHEA:13501"/>
        <dbReference type="Rhea" id="RHEA-COMP:10505"/>
        <dbReference type="Rhea" id="RHEA-COMP:10506"/>
        <dbReference type="ChEBI" id="CHEBI:15378"/>
        <dbReference type="ChEBI" id="CHEBI:17544"/>
        <dbReference type="ChEBI" id="CHEBI:30616"/>
        <dbReference type="ChEBI" id="CHEBI:43474"/>
        <dbReference type="ChEBI" id="CHEBI:83144"/>
        <dbReference type="ChEBI" id="CHEBI:83145"/>
        <dbReference type="ChEBI" id="CHEBI:456216"/>
        <dbReference type="EC" id="6.3.4.14"/>
    </reaction>
</comment>
<dbReference type="PANTHER" id="PTHR48095">
    <property type="entry name" value="PYRUVATE CARBOXYLASE SUBUNIT A"/>
    <property type="match status" value="1"/>
</dbReference>
<comment type="caution">
    <text evidence="10">The sequence shown here is derived from an EMBL/GenBank/DDBJ whole genome shotgun (WGS) entry which is preliminary data.</text>
</comment>
<feature type="domain" description="ATP-grasp" evidence="8">
    <location>
        <begin position="123"/>
        <end position="320"/>
    </location>
</feature>
<dbReference type="InterPro" id="IPR011764">
    <property type="entry name" value="Biotin_carboxylation_dom"/>
</dbReference>
<dbReference type="InterPro" id="IPR016185">
    <property type="entry name" value="PreATP-grasp_dom_sf"/>
</dbReference>
<evidence type="ECO:0000313" key="11">
    <source>
        <dbReference type="Proteomes" id="UP000274511"/>
    </source>
</evidence>
<dbReference type="SMART" id="SM00878">
    <property type="entry name" value="Biotin_carb_C"/>
    <property type="match status" value="1"/>
</dbReference>
<dbReference type="InterPro" id="IPR051602">
    <property type="entry name" value="ACC_Biotin_Carboxylase"/>
</dbReference>
<comment type="function">
    <text evidence="1">This protein is a component of the acetyl coenzyme A carboxylase complex; first, biotin carboxylase catalyzes the carboxylation of the carrier protein and then the transcarboxylase transfers the carboxyl group to form malonyl-CoA.</text>
</comment>
<dbReference type="GO" id="GO:0004075">
    <property type="term" value="F:biotin carboxylase activity"/>
    <property type="evidence" value="ECO:0007669"/>
    <property type="project" value="UniProtKB-EC"/>
</dbReference>
<dbReference type="GO" id="GO:0005524">
    <property type="term" value="F:ATP binding"/>
    <property type="evidence" value="ECO:0007669"/>
    <property type="project" value="UniProtKB-UniRule"/>
</dbReference>
<dbReference type="InterPro" id="IPR005482">
    <property type="entry name" value="Biotin_COase_C"/>
</dbReference>
<proteinExistence type="predicted"/>
<evidence type="ECO:0000256" key="7">
    <source>
        <dbReference type="PROSITE-ProRule" id="PRU00409"/>
    </source>
</evidence>
<organism evidence="10 11">
    <name type="scientific">Lonsdalea populi</name>
    <dbReference type="NCBI Taxonomy" id="1172565"/>
    <lineage>
        <taxon>Bacteria</taxon>
        <taxon>Pseudomonadati</taxon>
        <taxon>Pseudomonadota</taxon>
        <taxon>Gammaproteobacteria</taxon>
        <taxon>Enterobacterales</taxon>
        <taxon>Pectobacteriaceae</taxon>
        <taxon>Lonsdalea</taxon>
    </lineage>
</organism>
<dbReference type="EMBL" id="RJUJ01000011">
    <property type="protein sequence ID" value="ROH78831.1"/>
    <property type="molecule type" value="Genomic_DNA"/>
</dbReference>
<keyword evidence="3" id="KW-0436">Ligase</keyword>
<dbReference type="SUPFAM" id="SSF51246">
    <property type="entry name" value="Rudiment single hybrid motif"/>
    <property type="match status" value="1"/>
</dbReference>
<dbReference type="InterPro" id="IPR005479">
    <property type="entry name" value="CPAse_ATP-bd"/>
</dbReference>
<dbReference type="SUPFAM" id="SSF56059">
    <property type="entry name" value="Glutathione synthetase ATP-binding domain-like"/>
    <property type="match status" value="1"/>
</dbReference>
<dbReference type="FunFam" id="3.30.1490.20:FF:000003">
    <property type="entry name" value="acetyl-CoA carboxylase isoform X1"/>
    <property type="match status" value="1"/>
</dbReference>
<evidence type="ECO:0000259" key="8">
    <source>
        <dbReference type="PROSITE" id="PS50975"/>
    </source>
</evidence>
<protein>
    <recommendedName>
        <fullName evidence="2">biotin carboxylase</fullName>
        <ecNumber evidence="2">6.3.4.14</ecNumber>
    </recommendedName>
</protein>
<reference evidence="10 11" key="1">
    <citation type="submission" date="2018-10" db="EMBL/GenBank/DDBJ databases">
        <title>New species genome.</title>
        <authorList>
            <person name="Li Y."/>
        </authorList>
    </citation>
    <scope>NUCLEOTIDE SEQUENCE [LARGE SCALE GENOMIC DNA]</scope>
    <source>
        <strain evidence="10 11">L6_4B</strain>
    </source>
</reference>